<evidence type="ECO:0000259" key="4">
    <source>
        <dbReference type="Pfam" id="PF07728"/>
    </source>
</evidence>
<sequence length="321" mass="35997">MTVRDQAMAIRNTFNLDVPVEVLTAGFSDINNPFIPKRNDGYVFRRETLRDILSFLDDPDGDGLYFSGHYGAGKTTLPYQVASRLNWPVQSFTAHSRMEFDDLVGTWKLVNGSMEFVYGPLSIAMRDGHLFILNEIDRADPGQLAALHDVLEGHPLVIATNGGEIIHAHENFRFIVNGNSLGSGDSTGLYQGVNQLDIAFLDRFRMVEVDYPTEDVELMILEQKTPELPEEIRRNMVRVANQIRRLFIGGEESATPLTVTMSTRTLCRWAKLSLSFRNAPNALAYALKQSLTAKAEPEQRIAIEQIAKDVFGSNWTQGDTQ</sequence>
<dbReference type="InterPro" id="IPR011704">
    <property type="entry name" value="ATPase_dyneun-rel_AAA"/>
</dbReference>
<dbReference type="Gene3D" id="3.40.50.300">
    <property type="entry name" value="P-loop containing nucleotide triphosphate hydrolases"/>
    <property type="match status" value="1"/>
</dbReference>
<evidence type="ECO:0008006" key="7">
    <source>
        <dbReference type="Google" id="ProtNLM"/>
    </source>
</evidence>
<dbReference type="GO" id="GO:0005524">
    <property type="term" value="F:ATP binding"/>
    <property type="evidence" value="ECO:0007669"/>
    <property type="project" value="UniProtKB-KW"/>
</dbReference>
<evidence type="ECO:0000256" key="2">
    <source>
        <dbReference type="ARBA" id="ARBA00022741"/>
    </source>
</evidence>
<keyword evidence="2" id="KW-0547">Nucleotide-binding</keyword>
<dbReference type="Pfam" id="PF07728">
    <property type="entry name" value="AAA_5"/>
    <property type="match status" value="1"/>
</dbReference>
<feature type="domain" description="ATPase dynein-related AAA" evidence="4">
    <location>
        <begin position="67"/>
        <end position="204"/>
    </location>
</feature>
<dbReference type="InterPro" id="IPR027417">
    <property type="entry name" value="P-loop_NTPase"/>
</dbReference>
<organism evidence="6">
    <name type="scientific">marine sediment metagenome</name>
    <dbReference type="NCBI Taxonomy" id="412755"/>
    <lineage>
        <taxon>unclassified sequences</taxon>
        <taxon>metagenomes</taxon>
        <taxon>ecological metagenomes</taxon>
    </lineage>
</organism>
<evidence type="ECO:0000256" key="1">
    <source>
        <dbReference type="ARBA" id="ARBA00009417"/>
    </source>
</evidence>
<keyword evidence="3" id="KW-0067">ATP-binding</keyword>
<dbReference type="PANTHER" id="PTHR42759">
    <property type="entry name" value="MOXR FAMILY PROTEIN"/>
    <property type="match status" value="1"/>
</dbReference>
<evidence type="ECO:0000256" key="3">
    <source>
        <dbReference type="ARBA" id="ARBA00022840"/>
    </source>
</evidence>
<dbReference type="PANTHER" id="PTHR42759:SF6">
    <property type="entry name" value="REGULATORY PROTEIN-RELATED"/>
    <property type="match status" value="1"/>
</dbReference>
<feature type="domain" description="CbbQ/NirQ/NorQ C-terminal" evidence="5">
    <location>
        <begin position="217"/>
        <end position="309"/>
    </location>
</feature>
<protein>
    <recommendedName>
        <fullName evidence="7">ATPase dynein-related AAA domain-containing protein</fullName>
    </recommendedName>
</protein>
<dbReference type="GO" id="GO:0016887">
    <property type="term" value="F:ATP hydrolysis activity"/>
    <property type="evidence" value="ECO:0007669"/>
    <property type="project" value="InterPro"/>
</dbReference>
<comment type="similarity">
    <text evidence="1">Belongs to the CbbQ/NirQ/NorQ/GpvN family.</text>
</comment>
<dbReference type="SUPFAM" id="SSF52540">
    <property type="entry name" value="P-loop containing nucleoside triphosphate hydrolases"/>
    <property type="match status" value="1"/>
</dbReference>
<gene>
    <name evidence="6" type="ORF">LCGC14_0907240</name>
</gene>
<name>A0A0F9S1L2_9ZZZZ</name>
<evidence type="ECO:0000259" key="5">
    <source>
        <dbReference type="Pfam" id="PF08406"/>
    </source>
</evidence>
<reference evidence="6" key="1">
    <citation type="journal article" date="2015" name="Nature">
        <title>Complex archaea that bridge the gap between prokaryotes and eukaryotes.</title>
        <authorList>
            <person name="Spang A."/>
            <person name="Saw J.H."/>
            <person name="Jorgensen S.L."/>
            <person name="Zaremba-Niedzwiedzka K."/>
            <person name="Martijn J."/>
            <person name="Lind A.E."/>
            <person name="van Eijk R."/>
            <person name="Schleper C."/>
            <person name="Guy L."/>
            <person name="Ettema T.J."/>
        </authorList>
    </citation>
    <scope>NUCLEOTIDE SEQUENCE</scope>
</reference>
<dbReference type="Pfam" id="PF08406">
    <property type="entry name" value="CbbQ_C"/>
    <property type="match status" value="1"/>
</dbReference>
<evidence type="ECO:0000313" key="6">
    <source>
        <dbReference type="EMBL" id="KKN23223.1"/>
    </source>
</evidence>
<proteinExistence type="inferred from homology"/>
<dbReference type="EMBL" id="LAZR01002993">
    <property type="protein sequence ID" value="KKN23223.1"/>
    <property type="molecule type" value="Genomic_DNA"/>
</dbReference>
<comment type="caution">
    <text evidence="6">The sequence shown here is derived from an EMBL/GenBank/DDBJ whole genome shotgun (WGS) entry which is preliminary data.</text>
</comment>
<dbReference type="AlphaFoldDB" id="A0A0F9S1L2"/>
<accession>A0A0F9S1L2</accession>
<dbReference type="InterPro" id="IPR050764">
    <property type="entry name" value="CbbQ/NirQ/NorQ/GpvN"/>
</dbReference>
<dbReference type="InterPro" id="IPR013615">
    <property type="entry name" value="CbbQ_C"/>
</dbReference>